<sequence>MLEVVFSDSVAAVMAMAFEQQENGISAKIRANGPEGTAAQGGMEGFCHETDEPEHSGWENAIPLEGSREDIINLPLALSVGDISESGIGAGRKAALSLLMGVFPSLAAEVVEQLLDTARKSYALLLERAGKGEAIRIWVGHAPDDVCGLCWLMSELEPMGLDKLDVTLMELPRWETREDGCVVQYTGWGEVEPYRLGGMALLGKKPPVGYLGGLASRWKELQRENAPLRAVMNGRLVSVLEPLYDTVILRELENQPDEFIGVQLVGQVLGTYGLGISESWVALRMEQFIKEGLLVSLTEPEVDAPIYHRMLRKVKR</sequence>
<reference evidence="3" key="1">
    <citation type="journal article" date="2021" name="PeerJ">
        <title>Extensive microbial diversity within the chicken gut microbiome revealed by metagenomics and culture.</title>
        <authorList>
            <person name="Gilroy R."/>
            <person name="Ravi A."/>
            <person name="Getino M."/>
            <person name="Pursley I."/>
            <person name="Horton D.L."/>
            <person name="Alikhan N.F."/>
            <person name="Baker D."/>
            <person name="Gharbi K."/>
            <person name="Hall N."/>
            <person name="Watson M."/>
            <person name="Adriaenssens E.M."/>
            <person name="Foster-Nyarko E."/>
            <person name="Jarju S."/>
            <person name="Secka A."/>
            <person name="Antonio M."/>
            <person name="Oren A."/>
            <person name="Chaudhuri R.R."/>
            <person name="La Ragione R."/>
            <person name="Hildebrand F."/>
            <person name="Pallen M.J."/>
        </authorList>
    </citation>
    <scope>NUCLEOTIDE SEQUENCE</scope>
    <source>
        <strain evidence="3">B5_2728</strain>
    </source>
</reference>
<dbReference type="Pfam" id="PF12395">
    <property type="entry name" value="DUF3658"/>
    <property type="match status" value="1"/>
</dbReference>
<comment type="caution">
    <text evidence="3">The sequence shown here is derived from an EMBL/GenBank/DDBJ whole genome shotgun (WGS) entry which is preliminary data.</text>
</comment>
<reference evidence="3" key="2">
    <citation type="submission" date="2021-04" db="EMBL/GenBank/DDBJ databases">
        <authorList>
            <person name="Gilroy R."/>
        </authorList>
    </citation>
    <scope>NUCLEOTIDE SEQUENCE</scope>
    <source>
        <strain evidence="3">B5_2728</strain>
    </source>
</reference>
<organism evidence="3 4">
    <name type="scientific">Candidatus Allofournierella pullistercoris</name>
    <dbReference type="NCBI Taxonomy" id="2838597"/>
    <lineage>
        <taxon>Bacteria</taxon>
        <taxon>Bacillati</taxon>
        <taxon>Bacillota</taxon>
        <taxon>Clostridia</taxon>
        <taxon>Eubacteriales</taxon>
        <taxon>Oscillospiraceae</taxon>
        <taxon>Allofournierella</taxon>
    </lineage>
</organism>
<name>A0A948WTL7_9FIRM</name>
<dbReference type="Proteomes" id="UP000713596">
    <property type="component" value="Unassembled WGS sequence"/>
</dbReference>
<dbReference type="EMBL" id="JAHLFP010000001">
    <property type="protein sequence ID" value="MBU3805313.1"/>
    <property type="molecule type" value="Genomic_DNA"/>
</dbReference>
<dbReference type="Pfam" id="PF08874">
    <property type="entry name" value="DUF1835"/>
    <property type="match status" value="1"/>
</dbReference>
<proteinExistence type="predicted"/>
<evidence type="ECO:0000259" key="2">
    <source>
        <dbReference type="Pfam" id="PF12395"/>
    </source>
</evidence>
<evidence type="ECO:0000259" key="1">
    <source>
        <dbReference type="Pfam" id="PF08874"/>
    </source>
</evidence>
<gene>
    <name evidence="3" type="ORF">H9882_00200</name>
</gene>
<evidence type="ECO:0000313" key="3">
    <source>
        <dbReference type="EMBL" id="MBU3805313.1"/>
    </source>
</evidence>
<dbReference type="InterPro" id="IPR014973">
    <property type="entry name" value="DUF1835"/>
</dbReference>
<feature type="domain" description="DUF1835" evidence="1">
    <location>
        <begin position="61"/>
        <end position="161"/>
    </location>
</feature>
<accession>A0A948WTL7</accession>
<dbReference type="AlphaFoldDB" id="A0A948WTL7"/>
<feature type="domain" description="DUF3658" evidence="2">
    <location>
        <begin position="214"/>
        <end position="295"/>
    </location>
</feature>
<protein>
    <submittedName>
        <fullName evidence="3">DUF1835 domain-containing protein</fullName>
    </submittedName>
</protein>
<dbReference type="InterPro" id="IPR022123">
    <property type="entry name" value="DUF3658"/>
</dbReference>
<evidence type="ECO:0000313" key="4">
    <source>
        <dbReference type="Proteomes" id="UP000713596"/>
    </source>
</evidence>